<dbReference type="OrthoDB" id="421993at2759"/>
<dbReference type="Proteomes" id="UP000002866">
    <property type="component" value="Chromosome 3"/>
</dbReference>
<dbReference type="GO" id="GO:0007029">
    <property type="term" value="P:endoplasmic reticulum organization"/>
    <property type="evidence" value="ECO:0007669"/>
    <property type="project" value="EnsemblFungi"/>
</dbReference>
<accession>I2H276</accession>
<dbReference type="GO" id="GO:0005739">
    <property type="term" value="C:mitochondrion"/>
    <property type="evidence" value="ECO:0007669"/>
    <property type="project" value="EnsemblFungi"/>
</dbReference>
<gene>
    <name evidence="3" type="primary">TBLA0C06860</name>
    <name evidence="3" type="ORF">TBLA_0C06860</name>
</gene>
<evidence type="ECO:0000313" key="4">
    <source>
        <dbReference type="Proteomes" id="UP000002866"/>
    </source>
</evidence>
<evidence type="ECO:0000313" key="3">
    <source>
        <dbReference type="EMBL" id="CCH60478.1"/>
    </source>
</evidence>
<reference evidence="3 4" key="1">
    <citation type="journal article" date="2011" name="Proc. Natl. Acad. Sci. U.S.A.">
        <title>Evolutionary erosion of yeast sex chromosomes by mating-type switching accidents.</title>
        <authorList>
            <person name="Gordon J.L."/>
            <person name="Armisen D."/>
            <person name="Proux-Wera E."/>
            <person name="Oheigeartaigh S.S."/>
            <person name="Byrne K.P."/>
            <person name="Wolfe K.H."/>
        </authorList>
    </citation>
    <scope>NUCLEOTIDE SEQUENCE [LARGE SCALE GENOMIC DNA]</scope>
    <source>
        <strain evidence="4">ATCC 34711 / CBS 6284 / DSM 70876 / NBRC 10599 / NRRL Y-10934 / UCD 77-7</strain>
    </source>
</reference>
<protein>
    <recommendedName>
        <fullName evidence="2">Amidase domain-containing protein</fullName>
    </recommendedName>
</protein>
<dbReference type="GO" id="GO:0032543">
    <property type="term" value="P:mitochondrial translation"/>
    <property type="evidence" value="ECO:0007669"/>
    <property type="project" value="TreeGrafter"/>
</dbReference>
<dbReference type="EMBL" id="HE806318">
    <property type="protein sequence ID" value="CCH60478.1"/>
    <property type="molecule type" value="Genomic_DNA"/>
</dbReference>
<keyword evidence="4" id="KW-1185">Reference proteome</keyword>
<dbReference type="STRING" id="1071380.I2H276"/>
<dbReference type="PANTHER" id="PTHR11895">
    <property type="entry name" value="TRANSAMIDASE"/>
    <property type="match status" value="1"/>
</dbReference>
<dbReference type="FunCoup" id="I2H276">
    <property type="interactions" value="369"/>
</dbReference>
<organism evidence="3 4">
    <name type="scientific">Henningerozyma blattae (strain ATCC 34711 / CBS 6284 / DSM 70876 / NBRC 10599 / NRRL Y-10934 / UCD 77-7)</name>
    <name type="common">Yeast</name>
    <name type="synonym">Tetrapisispora blattae</name>
    <dbReference type="NCBI Taxonomy" id="1071380"/>
    <lineage>
        <taxon>Eukaryota</taxon>
        <taxon>Fungi</taxon>
        <taxon>Dikarya</taxon>
        <taxon>Ascomycota</taxon>
        <taxon>Saccharomycotina</taxon>
        <taxon>Saccharomycetes</taxon>
        <taxon>Saccharomycetales</taxon>
        <taxon>Saccharomycetaceae</taxon>
        <taxon>Henningerozyma</taxon>
    </lineage>
</organism>
<dbReference type="SUPFAM" id="SSF75304">
    <property type="entry name" value="Amidase signature (AS) enzymes"/>
    <property type="match status" value="1"/>
</dbReference>
<dbReference type="InParanoid" id="I2H276"/>
<evidence type="ECO:0000259" key="2">
    <source>
        <dbReference type="Pfam" id="PF01425"/>
    </source>
</evidence>
<name>I2H276_HENB6</name>
<dbReference type="InterPro" id="IPR000120">
    <property type="entry name" value="Amidase"/>
</dbReference>
<dbReference type="InterPro" id="IPR023631">
    <property type="entry name" value="Amidase_dom"/>
</dbReference>
<dbReference type="RefSeq" id="XP_004179997.1">
    <property type="nucleotide sequence ID" value="XM_004179949.1"/>
</dbReference>
<dbReference type="OMA" id="QPASYCG"/>
<comment type="similarity">
    <text evidence="1">Belongs to the amidase family.</text>
</comment>
<sequence>MPLNNNAYNAFISLAKNTDNLISKTPLITVAIKDNIATKQLPTTCASKILSNYTSPFEATVVRQLIDAKRYSLVGTTNMDEFAMGSTGLHSIYGPTINPLLEDRVPGGSSSGSAASVSSTEAMLSLGTDTGGSVRLPAAYTSTLGFKPSYGRLSRHGVVAFAQSLDTVGLFATDINILKQAFMDLDKYDPKDPTSMADIYREKLNKSNKKRDPNQPIKIGIPVNLCSGLSSTVKDAFINWINTNLLSNTKIKVEIYPLYMEILNMCLPVYYTLAPSEAVSNLARFDGIRFGSRKSTLEATRSLFGDEVKDRLILGNYNLCQDSFHDTYMKALKLRVQIIDEFDSIFTMQNVYTDSKGNSDGLDYIISPTNSDLPSKVADTKKGNNNVKEYIADILTVPASLAGLPALNIPSANKGIGIHLLGQFGDDHGILNFANSVY</sequence>
<feature type="domain" description="Amidase" evidence="2">
    <location>
        <begin position="28"/>
        <end position="431"/>
    </location>
</feature>
<dbReference type="eggNOG" id="KOG1211">
    <property type="taxonomic scope" value="Eukaryota"/>
</dbReference>
<dbReference type="InterPro" id="IPR036928">
    <property type="entry name" value="AS_sf"/>
</dbReference>
<proteinExistence type="inferred from homology"/>
<dbReference type="KEGG" id="tbl:TBLA_0C06860"/>
<dbReference type="GeneID" id="14495458"/>
<dbReference type="PROSITE" id="PS00571">
    <property type="entry name" value="AMIDASES"/>
    <property type="match status" value="1"/>
</dbReference>
<evidence type="ECO:0000256" key="1">
    <source>
        <dbReference type="ARBA" id="ARBA00009199"/>
    </source>
</evidence>
<dbReference type="GO" id="GO:0050567">
    <property type="term" value="F:glutaminyl-tRNA synthase (glutamine-hydrolyzing) activity"/>
    <property type="evidence" value="ECO:0007669"/>
    <property type="project" value="EnsemblFungi"/>
</dbReference>
<dbReference type="Pfam" id="PF01425">
    <property type="entry name" value="Amidase"/>
    <property type="match status" value="1"/>
</dbReference>
<dbReference type="GO" id="GO:0070681">
    <property type="term" value="P:glutaminyl-tRNAGln biosynthesis via transamidation"/>
    <property type="evidence" value="ECO:0007669"/>
    <property type="project" value="EnsemblFungi"/>
</dbReference>
<dbReference type="GO" id="GO:0030956">
    <property type="term" value="C:glutamyl-tRNA(Gln) amidotransferase complex"/>
    <property type="evidence" value="ECO:0007669"/>
    <property type="project" value="EnsemblFungi"/>
</dbReference>
<dbReference type="AlphaFoldDB" id="I2H276"/>
<dbReference type="Gene3D" id="3.90.1300.10">
    <property type="entry name" value="Amidase signature (AS) domain"/>
    <property type="match status" value="1"/>
</dbReference>
<dbReference type="HOGENOM" id="CLU_009600_7_6_1"/>
<dbReference type="InterPro" id="IPR020556">
    <property type="entry name" value="Amidase_CS"/>
</dbReference>
<dbReference type="PANTHER" id="PTHR11895:SF7">
    <property type="entry name" value="GLUTAMYL-TRNA(GLN) AMIDOTRANSFERASE SUBUNIT A, MITOCHONDRIAL"/>
    <property type="match status" value="1"/>
</dbReference>